<keyword evidence="3" id="KW-1185">Reference proteome</keyword>
<dbReference type="EMBL" id="JAHCVI010000006">
    <property type="protein sequence ID" value="KAG7284490.1"/>
    <property type="molecule type" value="Genomic_DNA"/>
</dbReference>
<evidence type="ECO:0000313" key="2">
    <source>
        <dbReference type="EMBL" id="KAG7284490.1"/>
    </source>
</evidence>
<name>A0AAD4HVN0_9PEZI</name>
<gene>
    <name evidence="2" type="ORF">NEMBOFW57_010865</name>
</gene>
<reference evidence="2" key="1">
    <citation type="submission" date="2023-02" db="EMBL/GenBank/DDBJ databases">
        <authorList>
            <person name="Palmer J.M."/>
        </authorList>
    </citation>
    <scope>NUCLEOTIDE SEQUENCE</scope>
    <source>
        <strain evidence="2">FW57</strain>
    </source>
</reference>
<evidence type="ECO:0000256" key="1">
    <source>
        <dbReference type="SAM" id="MobiDB-lite"/>
    </source>
</evidence>
<dbReference type="PANTHER" id="PTHR24148:SF64">
    <property type="entry name" value="HETEROKARYON INCOMPATIBILITY DOMAIN-CONTAINING PROTEIN"/>
    <property type="match status" value="1"/>
</dbReference>
<comment type="caution">
    <text evidence="2">The sequence shown here is derived from an EMBL/GenBank/DDBJ whole genome shotgun (WGS) entry which is preliminary data.</text>
</comment>
<feature type="region of interest" description="Disordered" evidence="1">
    <location>
        <begin position="36"/>
        <end position="63"/>
    </location>
</feature>
<proteinExistence type="predicted"/>
<evidence type="ECO:0000313" key="3">
    <source>
        <dbReference type="Proteomes" id="UP001197093"/>
    </source>
</evidence>
<feature type="compositionally biased region" description="Basic and acidic residues" evidence="1">
    <location>
        <begin position="36"/>
        <end position="49"/>
    </location>
</feature>
<dbReference type="Proteomes" id="UP001197093">
    <property type="component" value="Unassembled WGS sequence"/>
</dbReference>
<sequence length="500" mass="56439">MTKLTPPRINEKTDLNQMDSKFADIWKQLDALNRSRLGDPKGRLPEYSHVRQRQSKDTGSGPPDWAEAVSPFLRALIHEDYWRRTWIVQEFIVASKLTVFFGHSYLPWEDTSVIPWNDFLGWITYYNEMAPGDASVQFILNLSHMRRSRFGDTSKFTLASLVDAFKGSLCQHSHDKIYAFRGLAHDHIDDSLPVDYRKTLFEVYKDAIHFQNTASARDEVERAVEMVHFSALIHHLLTQECPLTWQQHLGSLDLGPGSGGEDLDLGEMPRKLKSQAHQSRLFRTSSLAGSFMAVFLEELDLMDDTDIFPLKPDQRIALRGRAIRIKHIGPPLSELRASYTTTKRWAASIANHVQQSEQLEQARGLNNKLLMTLAGHPGDMRPFVGAGGAIGLVPPNARKGDLVCQFWNHDTCVVLRETVEWRHENGKHDVGYEAVGKSVLVSSVEGVDWEVAEDKTWFTQPAMGDGSWALDLRVDLADLMHLSLGAFGQRESAATPKPLC</sequence>
<organism evidence="2 3">
    <name type="scientific">Staphylotrichum longicolle</name>
    <dbReference type="NCBI Taxonomy" id="669026"/>
    <lineage>
        <taxon>Eukaryota</taxon>
        <taxon>Fungi</taxon>
        <taxon>Dikarya</taxon>
        <taxon>Ascomycota</taxon>
        <taxon>Pezizomycotina</taxon>
        <taxon>Sordariomycetes</taxon>
        <taxon>Sordariomycetidae</taxon>
        <taxon>Sordariales</taxon>
        <taxon>Chaetomiaceae</taxon>
        <taxon>Staphylotrichum</taxon>
    </lineage>
</organism>
<dbReference type="PANTHER" id="PTHR24148">
    <property type="entry name" value="ANKYRIN REPEAT DOMAIN-CONTAINING PROTEIN 39 HOMOLOG-RELATED"/>
    <property type="match status" value="1"/>
</dbReference>
<protein>
    <recommendedName>
        <fullName evidence="4">Heterokaryon incompatibility domain-containing protein</fullName>
    </recommendedName>
</protein>
<accession>A0AAD4HVN0</accession>
<dbReference type="AlphaFoldDB" id="A0AAD4HVN0"/>
<evidence type="ECO:0008006" key="4">
    <source>
        <dbReference type="Google" id="ProtNLM"/>
    </source>
</evidence>
<dbReference type="InterPro" id="IPR052895">
    <property type="entry name" value="HetReg/Transcr_Mod"/>
</dbReference>